<protein>
    <submittedName>
        <fullName evidence="4">T-cell antigen CD7-like</fullName>
    </submittedName>
</protein>
<evidence type="ECO:0000256" key="1">
    <source>
        <dbReference type="SAM" id="SignalP"/>
    </source>
</evidence>
<evidence type="ECO:0000313" key="4">
    <source>
        <dbReference type="RefSeq" id="XP_010778053.1"/>
    </source>
</evidence>
<reference evidence="4" key="1">
    <citation type="submission" date="2025-08" db="UniProtKB">
        <authorList>
            <consortium name="RefSeq"/>
        </authorList>
    </citation>
    <scope>IDENTIFICATION</scope>
    <source>
        <tissue evidence="4">Muscle</tissue>
    </source>
</reference>
<dbReference type="SUPFAM" id="SSF48726">
    <property type="entry name" value="Immunoglobulin"/>
    <property type="match status" value="1"/>
</dbReference>
<dbReference type="Pfam" id="PF07686">
    <property type="entry name" value="V-set"/>
    <property type="match status" value="1"/>
</dbReference>
<dbReference type="OrthoDB" id="9805957at2759"/>
<proteinExistence type="predicted"/>
<feature type="domain" description="Immunoglobulin" evidence="2">
    <location>
        <begin position="28"/>
        <end position="121"/>
    </location>
</feature>
<name>A0A6I9NT15_9TELE</name>
<dbReference type="InterPro" id="IPR013783">
    <property type="entry name" value="Ig-like_fold"/>
</dbReference>
<dbReference type="Proteomes" id="UP000504611">
    <property type="component" value="Unplaced"/>
</dbReference>
<dbReference type="InterPro" id="IPR013106">
    <property type="entry name" value="Ig_V-set"/>
</dbReference>
<dbReference type="SMART" id="SM00409">
    <property type="entry name" value="IG"/>
    <property type="match status" value="1"/>
</dbReference>
<dbReference type="InterPro" id="IPR036179">
    <property type="entry name" value="Ig-like_dom_sf"/>
</dbReference>
<keyword evidence="3" id="KW-1185">Reference proteome</keyword>
<gene>
    <name evidence="4" type="primary">LOC104952839</name>
</gene>
<sequence length="134" mass="15076">MEVCHTLICFFLLFSLQDGSTGLVSARVFVYSVTEGAEVRVECSFPSNRSREVFCKEPCEQEDILIETTDASAQRGRYRIDYEGGYSFVTISQLTKSDSGRYRCAAVTQEVSYQYIEIIVVDGEFLKTESSSLS</sequence>
<evidence type="ECO:0000313" key="3">
    <source>
        <dbReference type="Proteomes" id="UP000504611"/>
    </source>
</evidence>
<accession>A0A6I9NT15</accession>
<feature type="signal peptide" evidence="1">
    <location>
        <begin position="1"/>
        <end position="22"/>
    </location>
</feature>
<keyword evidence="1" id="KW-0732">Signal</keyword>
<evidence type="ECO:0000259" key="2">
    <source>
        <dbReference type="SMART" id="SM00409"/>
    </source>
</evidence>
<dbReference type="Gene3D" id="2.60.40.10">
    <property type="entry name" value="Immunoglobulins"/>
    <property type="match status" value="1"/>
</dbReference>
<feature type="chain" id="PRO_5026819386" evidence="1">
    <location>
        <begin position="23"/>
        <end position="134"/>
    </location>
</feature>
<dbReference type="InterPro" id="IPR003599">
    <property type="entry name" value="Ig_sub"/>
</dbReference>
<dbReference type="GeneID" id="104952839"/>
<organism evidence="3 4">
    <name type="scientific">Notothenia coriiceps</name>
    <name type="common">black rockcod</name>
    <dbReference type="NCBI Taxonomy" id="8208"/>
    <lineage>
        <taxon>Eukaryota</taxon>
        <taxon>Metazoa</taxon>
        <taxon>Chordata</taxon>
        <taxon>Craniata</taxon>
        <taxon>Vertebrata</taxon>
        <taxon>Euteleostomi</taxon>
        <taxon>Actinopterygii</taxon>
        <taxon>Neopterygii</taxon>
        <taxon>Teleostei</taxon>
        <taxon>Neoteleostei</taxon>
        <taxon>Acanthomorphata</taxon>
        <taxon>Eupercaria</taxon>
        <taxon>Perciformes</taxon>
        <taxon>Notothenioidei</taxon>
        <taxon>Nototheniidae</taxon>
        <taxon>Notothenia</taxon>
    </lineage>
</organism>
<dbReference type="RefSeq" id="XP_010778053.1">
    <property type="nucleotide sequence ID" value="XM_010779751.1"/>
</dbReference>
<dbReference type="AlphaFoldDB" id="A0A6I9NT15"/>
<dbReference type="KEGG" id="ncc:104952839"/>